<dbReference type="AlphaFoldDB" id="A0A3L6QQ57"/>
<name>A0A3L6QQ57_PANMI</name>
<organism evidence="1 2">
    <name type="scientific">Panicum miliaceum</name>
    <name type="common">Proso millet</name>
    <name type="synonym">Broomcorn millet</name>
    <dbReference type="NCBI Taxonomy" id="4540"/>
    <lineage>
        <taxon>Eukaryota</taxon>
        <taxon>Viridiplantae</taxon>
        <taxon>Streptophyta</taxon>
        <taxon>Embryophyta</taxon>
        <taxon>Tracheophyta</taxon>
        <taxon>Spermatophyta</taxon>
        <taxon>Magnoliopsida</taxon>
        <taxon>Liliopsida</taxon>
        <taxon>Poales</taxon>
        <taxon>Poaceae</taxon>
        <taxon>PACMAD clade</taxon>
        <taxon>Panicoideae</taxon>
        <taxon>Panicodae</taxon>
        <taxon>Paniceae</taxon>
        <taxon>Panicinae</taxon>
        <taxon>Panicum</taxon>
        <taxon>Panicum sect. Panicum</taxon>
    </lineage>
</organism>
<dbReference type="OrthoDB" id="674561at2759"/>
<comment type="caution">
    <text evidence="1">The sequence shown here is derived from an EMBL/GenBank/DDBJ whole genome shotgun (WGS) entry which is preliminary data.</text>
</comment>
<dbReference type="Proteomes" id="UP000275267">
    <property type="component" value="Unassembled WGS sequence"/>
</dbReference>
<sequence length="122" mass="13064">MCLGMFLLRVGATSRAGGDLSTSMSNFRAIVVLLREHMLARRRGVPEACVYQASTSNRSWHDMNCAWKGNIDIPCETASFYFAGRTGGSLYWAIKDAGGAALVLDEATAAMSLEALPASIEG</sequence>
<gene>
    <name evidence="1" type="ORF">C2845_PM04G15480</name>
</gene>
<evidence type="ECO:0000313" key="2">
    <source>
        <dbReference type="Proteomes" id="UP000275267"/>
    </source>
</evidence>
<reference evidence="2" key="1">
    <citation type="journal article" date="2019" name="Nat. Commun.">
        <title>The genome of broomcorn millet.</title>
        <authorList>
            <person name="Zou C."/>
            <person name="Miki D."/>
            <person name="Li D."/>
            <person name="Tang Q."/>
            <person name="Xiao L."/>
            <person name="Rajput S."/>
            <person name="Deng P."/>
            <person name="Jia W."/>
            <person name="Huang R."/>
            <person name="Zhang M."/>
            <person name="Sun Y."/>
            <person name="Hu J."/>
            <person name="Fu X."/>
            <person name="Schnable P.S."/>
            <person name="Li F."/>
            <person name="Zhang H."/>
            <person name="Feng B."/>
            <person name="Zhu X."/>
            <person name="Liu R."/>
            <person name="Schnable J.C."/>
            <person name="Zhu J.-K."/>
            <person name="Zhang H."/>
        </authorList>
    </citation>
    <scope>NUCLEOTIDE SEQUENCE [LARGE SCALE GENOMIC DNA]</scope>
</reference>
<accession>A0A3L6QQ57</accession>
<proteinExistence type="predicted"/>
<dbReference type="EMBL" id="PQIB02000011">
    <property type="protein sequence ID" value="RLM85972.1"/>
    <property type="molecule type" value="Genomic_DNA"/>
</dbReference>
<keyword evidence="2" id="KW-1185">Reference proteome</keyword>
<protein>
    <submittedName>
        <fullName evidence="1">Uncharacterized protein</fullName>
    </submittedName>
</protein>
<evidence type="ECO:0000313" key="1">
    <source>
        <dbReference type="EMBL" id="RLM85972.1"/>
    </source>
</evidence>